<dbReference type="EMBL" id="BPVZ01000102">
    <property type="protein sequence ID" value="GKV33785.1"/>
    <property type="molecule type" value="Genomic_DNA"/>
</dbReference>
<accession>A0AAV5L9A5</accession>
<dbReference type="AlphaFoldDB" id="A0AAV5L9A5"/>
<keyword evidence="2" id="KW-1185">Reference proteome</keyword>
<evidence type="ECO:0000313" key="1">
    <source>
        <dbReference type="EMBL" id="GKV33785.1"/>
    </source>
</evidence>
<gene>
    <name evidence="1" type="ORF">SLEP1_g42245</name>
</gene>
<organism evidence="1 2">
    <name type="scientific">Rubroshorea leprosula</name>
    <dbReference type="NCBI Taxonomy" id="152421"/>
    <lineage>
        <taxon>Eukaryota</taxon>
        <taxon>Viridiplantae</taxon>
        <taxon>Streptophyta</taxon>
        <taxon>Embryophyta</taxon>
        <taxon>Tracheophyta</taxon>
        <taxon>Spermatophyta</taxon>
        <taxon>Magnoliopsida</taxon>
        <taxon>eudicotyledons</taxon>
        <taxon>Gunneridae</taxon>
        <taxon>Pentapetalae</taxon>
        <taxon>rosids</taxon>
        <taxon>malvids</taxon>
        <taxon>Malvales</taxon>
        <taxon>Dipterocarpaceae</taxon>
        <taxon>Rubroshorea</taxon>
    </lineage>
</organism>
<protein>
    <submittedName>
        <fullName evidence="1">Uncharacterized protein</fullName>
    </submittedName>
</protein>
<dbReference type="Proteomes" id="UP001054252">
    <property type="component" value="Unassembled WGS sequence"/>
</dbReference>
<name>A0AAV5L9A5_9ROSI</name>
<evidence type="ECO:0000313" key="2">
    <source>
        <dbReference type="Proteomes" id="UP001054252"/>
    </source>
</evidence>
<reference evidence="1 2" key="1">
    <citation type="journal article" date="2021" name="Commun. Biol.">
        <title>The genome of Shorea leprosula (Dipterocarpaceae) highlights the ecological relevance of drought in aseasonal tropical rainforests.</title>
        <authorList>
            <person name="Ng K.K.S."/>
            <person name="Kobayashi M.J."/>
            <person name="Fawcett J.A."/>
            <person name="Hatakeyama M."/>
            <person name="Paape T."/>
            <person name="Ng C.H."/>
            <person name="Ang C.C."/>
            <person name="Tnah L.H."/>
            <person name="Lee C.T."/>
            <person name="Nishiyama T."/>
            <person name="Sese J."/>
            <person name="O'Brien M.J."/>
            <person name="Copetti D."/>
            <person name="Mohd Noor M.I."/>
            <person name="Ong R.C."/>
            <person name="Putra M."/>
            <person name="Sireger I.Z."/>
            <person name="Indrioko S."/>
            <person name="Kosugi Y."/>
            <person name="Izuno A."/>
            <person name="Isagi Y."/>
            <person name="Lee S.L."/>
            <person name="Shimizu K.K."/>
        </authorList>
    </citation>
    <scope>NUCLEOTIDE SEQUENCE [LARGE SCALE GENOMIC DNA]</scope>
    <source>
        <strain evidence="1">214</strain>
    </source>
</reference>
<proteinExistence type="predicted"/>
<sequence>MLSRHASSGVEVEGIVAQSCSHRHTGGVCSVQGTYHVASRSARTDMRIGVSTITSARESAIGSVDAGMCTLETQGALPAEASISGRGMKLRMGHAVACVSSRGRRAWARESVLARDTGTRMGKMGRGVGTHGCGMARGTGACEHKHGSGRERNMERSGGGPCIIVSMPMRRTRGAQNILEAVGHAKKAPDKGLDGLVGPSPTWVTPRAL</sequence>
<comment type="caution">
    <text evidence="1">The sequence shown here is derived from an EMBL/GenBank/DDBJ whole genome shotgun (WGS) entry which is preliminary data.</text>
</comment>